<evidence type="ECO:0000313" key="3">
    <source>
        <dbReference type="Proteomes" id="UP001642720"/>
    </source>
</evidence>
<name>A0ABY2HBH3_9HYPO</name>
<evidence type="ECO:0000256" key="1">
    <source>
        <dbReference type="SAM" id="MobiDB-lite"/>
    </source>
</evidence>
<feature type="compositionally biased region" description="Low complexity" evidence="1">
    <location>
        <begin position="641"/>
        <end position="651"/>
    </location>
</feature>
<comment type="caution">
    <text evidence="2">The sequence shown here is derived from an EMBL/GenBank/DDBJ whole genome shotgun (WGS) entry which is preliminary data.</text>
</comment>
<gene>
    <name evidence="2" type="ORF">CCMA1212_001883</name>
</gene>
<reference evidence="2 3" key="1">
    <citation type="submission" date="2018-01" db="EMBL/GenBank/DDBJ databases">
        <title>Genome characterization of the sugarcane-associated fungus Trichoderma ghanense CCMA-1212 and their application in lignocelulose bioconversion.</title>
        <authorList>
            <person name="Steindorff A.S."/>
            <person name="Mendes T.D."/>
            <person name="Vilela E.S.D."/>
            <person name="Rodrigues D.S."/>
            <person name="Formighieri E.F."/>
            <person name="Melo I.S."/>
            <person name="Favaro L.C.L."/>
        </authorList>
    </citation>
    <scope>NUCLEOTIDE SEQUENCE [LARGE SCALE GENOMIC DNA]</scope>
    <source>
        <strain evidence="2 3">CCMA-1212</strain>
    </source>
</reference>
<dbReference type="RefSeq" id="XP_073561784.1">
    <property type="nucleotide sequence ID" value="XM_073699292.1"/>
</dbReference>
<feature type="compositionally biased region" description="Basic and acidic residues" evidence="1">
    <location>
        <begin position="729"/>
        <end position="753"/>
    </location>
</feature>
<sequence length="1112" mass="123312">MAESGVVEFYITCNPPLLALGVKDLVESVQLACQDELLEILYEPDIPWFKCITMAEHQHKVAETIQFLMHDLLDAEVEQLNFNAVEDIDVEEGTVHPDVLQKVPENPRVIAWLLYKSLGDDIYDTFADHQFPVTMANIPYKSTWRGLQNSSGVSIDTLLSAFSLLSKSKDAPITAHDFAFATNCEISYNLRGDLVYIGSWESMGTVESTVRKLDSMLNLLASKPQVASHIILLEGQAPVRLTYRWMSHVGLARATFAAPSGDSDVATEYKLLSNAAVVRTESLDRHGRWIPDSTIYPLKDAPPAKAETAFVAFKGYVPPVKAKDAKVRLLHESEVAKGAKVMSPRVSSPDMTEASNNLRGSVQGSHTAFRDAVADSLELASPVPISNDQGTDHPQNLLDDEEPFDCQQPPLAALLSPTLHNANAMVRSVQPLVNPETEVVRNQGPPMAGSCILDWQDEIKSQFTMPDQCQGELLISREDEIQPQSAIPNDYEGDLICLNEPDEGALSGSGPAGSEIQSTVMELHEVKDRLARLEQFKSSDDDLICLDYDEPPAQKLPQEASILDTCDHDPIYENNPLEAQEQILTSRASDGSLRFGLMKEEPKVLFRTMNQRGGRAINPPGKAAPSPKGNSSRAPKGTAKRSQSIQSSSRRNASTPAEPKHNPEFDSDFPALVKAPKSPKKHPAKSLLYADAAKFPNAPHSTTGRPLQRPPRFPAPDGSSTRPGWAPEPEVKLSKEPKLENIHEGDGHLPQEKSDILREAEKQLKKASRILELAAGYVSLEVVFGRVYIKKMAPGLVDHNGSGPTHSAEDVLGLFNGPTFRQDCIGFSPILSTSASDANALIDITPPGQNPWHLFQKETWYDLECVFYGPKGEESVIVELNADNFQYRVRGQRQEVFAVYLHCPQRAWDMKACGVRATALIPDYKLKCFVEAIVNQMEILVDGKRGLRIQYPDYGRTREIDSITMRQVARYRHGKKRNSSVLTVTMTYPMEESLTTDKAKGAEKIRVFACPKSSMNSALPHQHVVASVTSSRLSRYFDKNVRLEYGDKAAWDTDQLESENVFEDLLRPAFGMISHMDHIGSSNDTMRDMNDLDAIHDALVESDAKKKKWVFW</sequence>
<dbReference type="GeneID" id="300573742"/>
<keyword evidence="3" id="KW-1185">Reference proteome</keyword>
<proteinExistence type="predicted"/>
<accession>A0ABY2HBH3</accession>
<dbReference type="EMBL" id="PPTA01000002">
    <property type="protein sequence ID" value="TFB05583.1"/>
    <property type="molecule type" value="Genomic_DNA"/>
</dbReference>
<protein>
    <submittedName>
        <fullName evidence="2">Uncharacterized protein</fullName>
    </submittedName>
</protein>
<feature type="region of interest" description="Disordered" evidence="1">
    <location>
        <begin position="340"/>
        <end position="361"/>
    </location>
</feature>
<evidence type="ECO:0000313" key="2">
    <source>
        <dbReference type="EMBL" id="TFB05583.1"/>
    </source>
</evidence>
<organism evidence="2 3">
    <name type="scientific">Trichoderma ghanense</name>
    <dbReference type="NCBI Taxonomy" id="65468"/>
    <lineage>
        <taxon>Eukaryota</taxon>
        <taxon>Fungi</taxon>
        <taxon>Dikarya</taxon>
        <taxon>Ascomycota</taxon>
        <taxon>Pezizomycotina</taxon>
        <taxon>Sordariomycetes</taxon>
        <taxon>Hypocreomycetidae</taxon>
        <taxon>Hypocreales</taxon>
        <taxon>Hypocreaceae</taxon>
        <taxon>Trichoderma</taxon>
    </lineage>
</organism>
<dbReference type="Proteomes" id="UP001642720">
    <property type="component" value="Unassembled WGS sequence"/>
</dbReference>
<feature type="region of interest" description="Disordered" evidence="1">
    <location>
        <begin position="612"/>
        <end position="753"/>
    </location>
</feature>
<feature type="compositionally biased region" description="Polar residues" evidence="1">
    <location>
        <begin position="345"/>
        <end position="361"/>
    </location>
</feature>